<accession>A0ABD1D2H2</accession>
<gene>
    <name evidence="2" type="ORF">pipiens_012392</name>
</gene>
<proteinExistence type="predicted"/>
<protein>
    <submittedName>
        <fullName evidence="2">Uncharacterized protein</fullName>
    </submittedName>
</protein>
<feature type="compositionally biased region" description="Basic and acidic residues" evidence="1">
    <location>
        <begin position="65"/>
        <end position="75"/>
    </location>
</feature>
<dbReference type="EMBL" id="JBEHCU010007901">
    <property type="protein sequence ID" value="KAL1390373.1"/>
    <property type="molecule type" value="Genomic_DNA"/>
</dbReference>
<reference evidence="2 3" key="1">
    <citation type="submission" date="2024-05" db="EMBL/GenBank/DDBJ databases">
        <title>Culex pipiens pipiens assembly and annotation.</title>
        <authorList>
            <person name="Alout H."/>
            <person name="Durand T."/>
        </authorList>
    </citation>
    <scope>NUCLEOTIDE SEQUENCE [LARGE SCALE GENOMIC DNA]</scope>
    <source>
        <strain evidence="2">HA-2024</strain>
        <tissue evidence="2">Whole body</tissue>
    </source>
</reference>
<comment type="caution">
    <text evidence="2">The sequence shown here is derived from an EMBL/GenBank/DDBJ whole genome shotgun (WGS) entry which is preliminary data.</text>
</comment>
<keyword evidence="3" id="KW-1185">Reference proteome</keyword>
<dbReference type="AlphaFoldDB" id="A0ABD1D2H2"/>
<evidence type="ECO:0000313" key="2">
    <source>
        <dbReference type="EMBL" id="KAL1390373.1"/>
    </source>
</evidence>
<feature type="region of interest" description="Disordered" evidence="1">
    <location>
        <begin position="55"/>
        <end position="75"/>
    </location>
</feature>
<dbReference type="Proteomes" id="UP001562425">
    <property type="component" value="Unassembled WGS sequence"/>
</dbReference>
<organism evidence="2 3">
    <name type="scientific">Culex pipiens pipiens</name>
    <name type="common">Northern house mosquito</name>
    <dbReference type="NCBI Taxonomy" id="38569"/>
    <lineage>
        <taxon>Eukaryota</taxon>
        <taxon>Metazoa</taxon>
        <taxon>Ecdysozoa</taxon>
        <taxon>Arthropoda</taxon>
        <taxon>Hexapoda</taxon>
        <taxon>Insecta</taxon>
        <taxon>Pterygota</taxon>
        <taxon>Neoptera</taxon>
        <taxon>Endopterygota</taxon>
        <taxon>Diptera</taxon>
        <taxon>Nematocera</taxon>
        <taxon>Culicoidea</taxon>
        <taxon>Culicidae</taxon>
        <taxon>Culicinae</taxon>
        <taxon>Culicini</taxon>
        <taxon>Culex</taxon>
        <taxon>Culex</taxon>
    </lineage>
</organism>
<evidence type="ECO:0000313" key="3">
    <source>
        <dbReference type="Proteomes" id="UP001562425"/>
    </source>
</evidence>
<evidence type="ECO:0000256" key="1">
    <source>
        <dbReference type="SAM" id="MobiDB-lite"/>
    </source>
</evidence>
<name>A0ABD1D2H2_CULPP</name>
<sequence length="75" mass="8167">MWPSSYLVPRVPVTAKMDDGELVELAEGCTSRSTICTTAGVPFPGLTPSMMPQDILGQPNPNEPTNHEVDHCRRS</sequence>